<dbReference type="InterPro" id="IPR018063">
    <property type="entry name" value="SAM_MeTrfase_RsmI_CS"/>
</dbReference>
<evidence type="ECO:0000256" key="3">
    <source>
        <dbReference type="ARBA" id="ARBA00022603"/>
    </source>
</evidence>
<evidence type="ECO:0000256" key="5">
    <source>
        <dbReference type="ARBA" id="ARBA00022691"/>
    </source>
</evidence>
<dbReference type="InterPro" id="IPR008189">
    <property type="entry name" value="rRNA_ssu_MeTfrase_I"/>
</dbReference>
<evidence type="ECO:0000256" key="1">
    <source>
        <dbReference type="ARBA" id="ARBA00022490"/>
    </source>
</evidence>
<dbReference type="FunFam" id="3.30.950.10:FF:000002">
    <property type="entry name" value="Ribosomal RNA small subunit methyltransferase I"/>
    <property type="match status" value="1"/>
</dbReference>
<dbReference type="EMBL" id="FOTR01000027">
    <property type="protein sequence ID" value="SFM51641.1"/>
    <property type="molecule type" value="Genomic_DNA"/>
</dbReference>
<dbReference type="Gene3D" id="3.40.1010.10">
    <property type="entry name" value="Cobalt-precorrin-4 Transmethylase, Domain 1"/>
    <property type="match status" value="1"/>
</dbReference>
<dbReference type="NCBIfam" id="TIGR00096">
    <property type="entry name" value="16S rRNA (cytidine(1402)-2'-O)-methyltransferase"/>
    <property type="match status" value="1"/>
</dbReference>
<sequence>MAYMQIQKSYQTDGEKGTLYVVPTPIGNLEDITIRALKVLEDANAVLAEDTRNTGKLLHHFELKKKMISYHEHNKMARQDQILELLNNGQNLALVSDAGMPGISDPGYEVVQAAIQAELPVVVLPGANAALSALVGSGLPTDHFYFYGFLPRKKKDRDQALQLLQSIDTTFILYESPHRIEDTIKILEESLGDRQVAIARELTKRYEEYIRGTIPEIADWIPGHTIKGECCIVVEGIKDNPDKNWWIELTLKDHVKKVMELEEYSSKEAIKSVAKERNVPKREVYSAYHME</sequence>
<gene>
    <name evidence="6" type="primary">rsmI</name>
    <name evidence="8" type="ORF">SAMN04487943_1273</name>
</gene>
<dbReference type="FunFam" id="3.40.1010.10:FF:000002">
    <property type="entry name" value="Ribosomal RNA small subunit methyltransferase I"/>
    <property type="match status" value="1"/>
</dbReference>
<dbReference type="PANTHER" id="PTHR46111">
    <property type="entry name" value="RIBOSOMAL RNA SMALL SUBUNIT METHYLTRANSFERASE I"/>
    <property type="match status" value="1"/>
</dbReference>
<comment type="subcellular location">
    <subcellularLocation>
        <location evidence="6">Cytoplasm</location>
    </subcellularLocation>
</comment>
<proteinExistence type="inferred from homology"/>
<dbReference type="PROSITE" id="PS01296">
    <property type="entry name" value="RSMI"/>
    <property type="match status" value="1"/>
</dbReference>
<evidence type="ECO:0000259" key="7">
    <source>
        <dbReference type="Pfam" id="PF00590"/>
    </source>
</evidence>
<protein>
    <recommendedName>
        <fullName evidence="6">Ribosomal RNA small subunit methyltransferase I</fullName>
        <ecNumber evidence="6">2.1.1.198</ecNumber>
    </recommendedName>
    <alternativeName>
        <fullName evidence="6">16S rRNA 2'-O-ribose C1402 methyltransferase</fullName>
    </alternativeName>
    <alternativeName>
        <fullName evidence="6">rRNA (cytidine-2'-O-)-methyltransferase RsmI</fullName>
    </alternativeName>
</protein>
<dbReference type="SUPFAM" id="SSF53790">
    <property type="entry name" value="Tetrapyrrole methylase"/>
    <property type="match status" value="1"/>
</dbReference>
<organism evidence="8 9">
    <name type="scientific">Gracilibacillus orientalis</name>
    <dbReference type="NCBI Taxonomy" id="334253"/>
    <lineage>
        <taxon>Bacteria</taxon>
        <taxon>Bacillati</taxon>
        <taxon>Bacillota</taxon>
        <taxon>Bacilli</taxon>
        <taxon>Bacillales</taxon>
        <taxon>Bacillaceae</taxon>
        <taxon>Gracilibacillus</taxon>
    </lineage>
</organism>
<dbReference type="Proteomes" id="UP000198565">
    <property type="component" value="Unassembled WGS sequence"/>
</dbReference>
<evidence type="ECO:0000313" key="9">
    <source>
        <dbReference type="Proteomes" id="UP000198565"/>
    </source>
</evidence>
<dbReference type="InterPro" id="IPR014777">
    <property type="entry name" value="4pyrrole_Mease_sub1"/>
</dbReference>
<accession>A0A1I4RHB9</accession>
<keyword evidence="9" id="KW-1185">Reference proteome</keyword>
<evidence type="ECO:0000256" key="2">
    <source>
        <dbReference type="ARBA" id="ARBA00022552"/>
    </source>
</evidence>
<dbReference type="InterPro" id="IPR014776">
    <property type="entry name" value="4pyrrole_Mease_sub2"/>
</dbReference>
<dbReference type="EC" id="2.1.1.198" evidence="6"/>
<dbReference type="CDD" id="cd11648">
    <property type="entry name" value="RsmI"/>
    <property type="match status" value="1"/>
</dbReference>
<dbReference type="GO" id="GO:0005737">
    <property type="term" value="C:cytoplasm"/>
    <property type="evidence" value="ECO:0007669"/>
    <property type="project" value="UniProtKB-SubCell"/>
</dbReference>
<evidence type="ECO:0000256" key="6">
    <source>
        <dbReference type="HAMAP-Rule" id="MF_01877"/>
    </source>
</evidence>
<dbReference type="PANTHER" id="PTHR46111:SF1">
    <property type="entry name" value="RIBOSOMAL RNA SMALL SUBUNIT METHYLTRANSFERASE I"/>
    <property type="match status" value="1"/>
</dbReference>
<keyword evidence="3 6" id="KW-0489">Methyltransferase</keyword>
<reference evidence="9" key="1">
    <citation type="submission" date="2016-10" db="EMBL/GenBank/DDBJ databases">
        <authorList>
            <person name="Varghese N."/>
            <person name="Submissions S."/>
        </authorList>
    </citation>
    <scope>NUCLEOTIDE SEQUENCE [LARGE SCALE GENOMIC DNA]</scope>
    <source>
        <strain evidence="9">CGMCC 1.4250</strain>
    </source>
</reference>
<dbReference type="STRING" id="334253.SAMN04487943_1273"/>
<name>A0A1I4RHB9_9BACI</name>
<feature type="domain" description="Tetrapyrrole methylase" evidence="7">
    <location>
        <begin position="18"/>
        <end position="217"/>
    </location>
</feature>
<keyword evidence="2 6" id="KW-0698">rRNA processing</keyword>
<keyword evidence="5 6" id="KW-0949">S-adenosyl-L-methionine</keyword>
<comment type="similarity">
    <text evidence="6">Belongs to the methyltransferase superfamily. RsmI family.</text>
</comment>
<dbReference type="Pfam" id="PF00590">
    <property type="entry name" value="TP_methylase"/>
    <property type="match status" value="1"/>
</dbReference>
<comment type="catalytic activity">
    <reaction evidence="6">
        <text>cytidine(1402) in 16S rRNA + S-adenosyl-L-methionine = 2'-O-methylcytidine(1402) in 16S rRNA + S-adenosyl-L-homocysteine + H(+)</text>
        <dbReference type="Rhea" id="RHEA:42924"/>
        <dbReference type="Rhea" id="RHEA-COMP:10285"/>
        <dbReference type="Rhea" id="RHEA-COMP:10286"/>
        <dbReference type="ChEBI" id="CHEBI:15378"/>
        <dbReference type="ChEBI" id="CHEBI:57856"/>
        <dbReference type="ChEBI" id="CHEBI:59789"/>
        <dbReference type="ChEBI" id="CHEBI:74495"/>
        <dbReference type="ChEBI" id="CHEBI:82748"/>
        <dbReference type="EC" id="2.1.1.198"/>
    </reaction>
</comment>
<dbReference type="HAMAP" id="MF_01877">
    <property type="entry name" value="16SrRNA_methyltr_I"/>
    <property type="match status" value="1"/>
</dbReference>
<dbReference type="InterPro" id="IPR035996">
    <property type="entry name" value="4pyrrol_Methylase_sf"/>
</dbReference>
<keyword evidence="4 6" id="KW-0808">Transferase</keyword>
<dbReference type="PIRSF" id="PIRSF005917">
    <property type="entry name" value="MTase_YraL"/>
    <property type="match status" value="1"/>
</dbReference>
<comment type="function">
    <text evidence="6">Catalyzes the 2'-O-methylation of the ribose of cytidine 1402 (C1402) in 16S rRNA.</text>
</comment>
<keyword evidence="1 6" id="KW-0963">Cytoplasm</keyword>
<evidence type="ECO:0000313" key="8">
    <source>
        <dbReference type="EMBL" id="SFM51641.1"/>
    </source>
</evidence>
<dbReference type="InterPro" id="IPR000878">
    <property type="entry name" value="4pyrrol_Mease"/>
</dbReference>
<dbReference type="GO" id="GO:0070677">
    <property type="term" value="F:rRNA (cytosine-2'-O-)-methyltransferase activity"/>
    <property type="evidence" value="ECO:0007669"/>
    <property type="project" value="UniProtKB-UniRule"/>
</dbReference>
<evidence type="ECO:0000256" key="4">
    <source>
        <dbReference type="ARBA" id="ARBA00022679"/>
    </source>
</evidence>
<dbReference type="Gene3D" id="3.30.950.10">
    <property type="entry name" value="Methyltransferase, Cobalt-precorrin-4 Transmethylase, Domain 2"/>
    <property type="match status" value="1"/>
</dbReference>
<dbReference type="AlphaFoldDB" id="A0A1I4RHB9"/>